<dbReference type="RefSeq" id="WP_129076372.1">
    <property type="nucleotide sequence ID" value="NZ_QOUX01000001.1"/>
</dbReference>
<organism evidence="1 2">
    <name type="scientific">Anaerobacillus alkaliphilus</name>
    <dbReference type="NCBI Taxonomy" id="1548597"/>
    <lineage>
        <taxon>Bacteria</taxon>
        <taxon>Bacillati</taxon>
        <taxon>Bacillota</taxon>
        <taxon>Bacilli</taxon>
        <taxon>Bacillales</taxon>
        <taxon>Bacillaceae</taxon>
        <taxon>Anaerobacillus</taxon>
    </lineage>
</organism>
<accession>A0A4V1LGV2</accession>
<comment type="caution">
    <text evidence="1">The sequence shown here is derived from an EMBL/GenBank/DDBJ whole genome shotgun (WGS) entry which is preliminary data.</text>
</comment>
<sequence>MPLFSRLFEIPFFESLLPDRLKPVKDEYISDQYSQSLFSDTEKFIDDIINLSEMERINRVFKRKTTQFKILLKIKKKRMRLDFSDQRGSEAPIKKRIIIDIYRKIYKSNQGVGKVVEATIYYTYQGQSVIRSVKRSPYLQGIFYKLDMLDDALIGRLVKSNEHEVRPQAINSAPTEKQEELRNLLVEMKRISNHNHALAVDPLLENRLTKVVQQIEKVTPDFHLLDIEDRHMIKRILKEDLPNLLHSYVSLTPFQQLEQKENVFVAISRIELKIIKIVNQMEKAKLERMEHLLRLNKVRYDD</sequence>
<name>A0A4V1LGV2_9BACI</name>
<gene>
    <name evidence="1" type="ORF">DS745_01145</name>
</gene>
<reference evidence="1 2" key="1">
    <citation type="journal article" date="2019" name="Int. J. Syst. Evol. Microbiol.">
        <title>Anaerobacillus alkaliphilus sp. nov., a novel alkaliphilic and moderately halophilic bacterium.</title>
        <authorList>
            <person name="Borsodi A.K."/>
            <person name="Aszalos J.M."/>
            <person name="Bihari P."/>
            <person name="Nagy I."/>
            <person name="Schumann P."/>
            <person name="Sproer C."/>
            <person name="Kovacs A.L."/>
            <person name="Boka K."/>
            <person name="Dobosy P."/>
            <person name="Ovari M."/>
            <person name="Szili-Kovacs T."/>
            <person name="Toth E."/>
        </authorList>
    </citation>
    <scope>NUCLEOTIDE SEQUENCE [LARGE SCALE GENOMIC DNA]</scope>
    <source>
        <strain evidence="1 2">B16-10</strain>
    </source>
</reference>
<dbReference type="EMBL" id="QOUX01000001">
    <property type="protein sequence ID" value="RXJ04025.1"/>
    <property type="molecule type" value="Genomic_DNA"/>
</dbReference>
<proteinExistence type="predicted"/>
<protein>
    <submittedName>
        <fullName evidence="1">Uncharacterized protein</fullName>
    </submittedName>
</protein>
<dbReference type="AlphaFoldDB" id="A0A4V1LGV2"/>
<dbReference type="Proteomes" id="UP000290649">
    <property type="component" value="Unassembled WGS sequence"/>
</dbReference>
<keyword evidence="2" id="KW-1185">Reference proteome</keyword>
<evidence type="ECO:0000313" key="1">
    <source>
        <dbReference type="EMBL" id="RXJ04025.1"/>
    </source>
</evidence>
<evidence type="ECO:0000313" key="2">
    <source>
        <dbReference type="Proteomes" id="UP000290649"/>
    </source>
</evidence>
<dbReference type="OrthoDB" id="2921822at2"/>